<evidence type="ECO:0000313" key="5">
    <source>
        <dbReference type="EMBL" id="GHI24207.1"/>
    </source>
</evidence>
<evidence type="ECO:0000313" key="6">
    <source>
        <dbReference type="EMBL" id="GHI24210.1"/>
    </source>
</evidence>
<dbReference type="EMBL" id="BNDW01000042">
    <property type="protein sequence ID" value="GHI24210.1"/>
    <property type="molecule type" value="Genomic_DNA"/>
</dbReference>
<evidence type="ECO:0000313" key="4">
    <source>
        <dbReference type="EMBL" id="GHI22931.1"/>
    </source>
</evidence>
<comment type="caution">
    <text evidence="5">The sequence shown here is derived from an EMBL/GenBank/DDBJ whole genome shotgun (WGS) entry which is preliminary data.</text>
</comment>
<evidence type="ECO:0000313" key="8">
    <source>
        <dbReference type="EMBL" id="GHI24485.1"/>
    </source>
</evidence>
<dbReference type="EMBL" id="BNDW01000033">
    <property type="protein sequence ID" value="GHI22931.1"/>
    <property type="molecule type" value="Genomic_DNA"/>
</dbReference>
<dbReference type="EMBL" id="BNDW01000113">
    <property type="protein sequence ID" value="GHI27051.1"/>
    <property type="molecule type" value="Genomic_DNA"/>
</dbReference>
<sequence length="43" mass="4928">MTWNPPGLSRTCMEDLMQNSIAWNNGDSDTDMDEALRRVRSGR</sequence>
<dbReference type="EMBL" id="BNDW01000113">
    <property type="protein sequence ID" value="GHI27060.1"/>
    <property type="molecule type" value="Genomic_DNA"/>
</dbReference>
<dbReference type="EMBL" id="BNDW01000042">
    <property type="protein sequence ID" value="GHI24207.1"/>
    <property type="molecule type" value="Genomic_DNA"/>
</dbReference>
<evidence type="ECO:0000313" key="10">
    <source>
        <dbReference type="EMBL" id="GHI25891.1"/>
    </source>
</evidence>
<dbReference type="EMBL" id="BNDW01000029">
    <property type="protein sequence ID" value="GHI22853.1"/>
    <property type="molecule type" value="Genomic_DNA"/>
</dbReference>
<evidence type="ECO:0000313" key="1">
    <source>
        <dbReference type="EMBL" id="GHI20363.1"/>
    </source>
</evidence>
<dbReference type="EMBL" id="BNDW01000057">
    <property type="protein sequence ID" value="GHI24446.1"/>
    <property type="molecule type" value="Genomic_DNA"/>
</dbReference>
<evidence type="ECO:0000313" key="9">
    <source>
        <dbReference type="EMBL" id="GHI25426.1"/>
    </source>
</evidence>
<dbReference type="EMBL" id="BNDW01000103">
    <property type="protein sequence ID" value="GHI26857.1"/>
    <property type="molecule type" value="Genomic_DNA"/>
</dbReference>
<protein>
    <submittedName>
        <fullName evidence="5">Uncharacterized protein</fullName>
    </submittedName>
</protein>
<proteinExistence type="predicted"/>
<evidence type="ECO:0000313" key="11">
    <source>
        <dbReference type="EMBL" id="GHI26857.1"/>
    </source>
</evidence>
<evidence type="ECO:0000313" key="14">
    <source>
        <dbReference type="Proteomes" id="UP001052739"/>
    </source>
</evidence>
<reference evidence="5" key="1">
    <citation type="submission" date="2024-05" db="EMBL/GenBank/DDBJ databases">
        <title>Whole genome shotgun sequence of Streptomyces hydrogenans NBRC 13475.</title>
        <authorList>
            <person name="Komaki H."/>
            <person name="Tamura T."/>
        </authorList>
    </citation>
    <scope>NUCLEOTIDE SEQUENCE</scope>
    <source>
        <strain evidence="5">NBRC 13475</strain>
    </source>
</reference>
<accession>A0ABQ3PGQ8</accession>
<evidence type="ECO:0000313" key="12">
    <source>
        <dbReference type="EMBL" id="GHI27051.1"/>
    </source>
</evidence>
<name>A0ABQ3PGQ8_9ACTN</name>
<evidence type="ECO:0000313" key="3">
    <source>
        <dbReference type="EMBL" id="GHI22853.1"/>
    </source>
</evidence>
<organism evidence="5 14">
    <name type="scientific">Streptomyces hydrogenans</name>
    <dbReference type="NCBI Taxonomy" id="1873719"/>
    <lineage>
        <taxon>Bacteria</taxon>
        <taxon>Bacillati</taxon>
        <taxon>Actinomycetota</taxon>
        <taxon>Actinomycetes</taxon>
        <taxon>Kitasatosporales</taxon>
        <taxon>Streptomycetaceae</taxon>
        <taxon>Streptomyces</taxon>
    </lineage>
</organism>
<evidence type="ECO:0000313" key="2">
    <source>
        <dbReference type="EMBL" id="GHI22778.1"/>
    </source>
</evidence>
<dbReference type="Proteomes" id="UP001052739">
    <property type="component" value="Unassembled WGS sequence"/>
</dbReference>
<dbReference type="EMBL" id="BNDW01000009">
    <property type="protein sequence ID" value="GHI20363.1"/>
    <property type="molecule type" value="Genomic_DNA"/>
</dbReference>
<gene>
    <name evidence="1" type="ORF">Shyd_17340</name>
    <name evidence="2" type="ORF">Shyd_41490</name>
    <name evidence="3" type="ORF">Shyd_42240</name>
    <name evidence="4" type="ORF">Shyd_43020</name>
    <name evidence="5" type="ORF">Shyd_55780</name>
    <name evidence="6" type="ORF">Shyd_55810</name>
    <name evidence="7" type="ORF">Shyd_58170</name>
    <name evidence="8" type="ORF">Shyd_58560</name>
    <name evidence="9" type="ORF">Shyd_67970</name>
    <name evidence="10" type="ORF">Shyd_72620</name>
    <name evidence="11" type="ORF">Shyd_82280</name>
    <name evidence="12" type="ORF">Shyd_84220</name>
    <name evidence="13" type="ORF">Shyd_84310</name>
</gene>
<dbReference type="EMBL" id="BNDW01000072">
    <property type="protein sequence ID" value="GHI25426.1"/>
    <property type="molecule type" value="Genomic_DNA"/>
</dbReference>
<dbReference type="EMBL" id="BNDW01000059">
    <property type="protein sequence ID" value="GHI24485.1"/>
    <property type="molecule type" value="Genomic_DNA"/>
</dbReference>
<dbReference type="EMBL" id="BNDW01000098">
    <property type="protein sequence ID" value="GHI25891.1"/>
    <property type="molecule type" value="Genomic_DNA"/>
</dbReference>
<evidence type="ECO:0000313" key="13">
    <source>
        <dbReference type="EMBL" id="GHI27060.1"/>
    </source>
</evidence>
<dbReference type="EMBL" id="BNDW01000026">
    <property type="protein sequence ID" value="GHI22778.1"/>
    <property type="molecule type" value="Genomic_DNA"/>
</dbReference>
<keyword evidence="14" id="KW-1185">Reference proteome</keyword>
<evidence type="ECO:0000313" key="7">
    <source>
        <dbReference type="EMBL" id="GHI24446.1"/>
    </source>
</evidence>